<protein>
    <submittedName>
        <fullName evidence="2">Uncharacterized protein</fullName>
    </submittedName>
</protein>
<feature type="transmembrane region" description="Helical" evidence="1">
    <location>
        <begin position="51"/>
        <end position="69"/>
    </location>
</feature>
<evidence type="ECO:0000256" key="1">
    <source>
        <dbReference type="SAM" id="Phobius"/>
    </source>
</evidence>
<evidence type="ECO:0000313" key="2">
    <source>
        <dbReference type="EMBL" id="RCK54364.1"/>
    </source>
</evidence>
<reference evidence="2 3" key="1">
    <citation type="submission" date="2018-06" db="EMBL/GenBank/DDBJ databases">
        <title>Whole genome sequencing of Candida tropicalis (genome annotated by CSBL at Korea University).</title>
        <authorList>
            <person name="Ahn J."/>
        </authorList>
    </citation>
    <scope>NUCLEOTIDE SEQUENCE [LARGE SCALE GENOMIC DNA]</scope>
    <source>
        <strain evidence="2 3">ATCC 20962</strain>
    </source>
</reference>
<name>A0A367XL32_9ASCO</name>
<sequence length="164" mass="19232">MTSRLRKFDKSILSQTTEYDDNAPIDTQDQTEVIDRLSTSNRETFRRYTRYLTGFYVFQICLISGIQLARRSRDITDLLLTLCVLLNLINVNYAEFKKVIKVMCVVVSVQLTGIGVLLRRDDVVLLCVVPWFNTITPYVFNYWFTSMDELVSQLNKLKYEYKNV</sequence>
<dbReference type="AlphaFoldDB" id="A0A367XL32"/>
<dbReference type="EMBL" id="QLNQ01000030">
    <property type="protein sequence ID" value="RCK54364.1"/>
    <property type="molecule type" value="Genomic_DNA"/>
</dbReference>
<keyword evidence="1" id="KW-1133">Transmembrane helix</keyword>
<gene>
    <name evidence="2" type="ORF">Cantr_03687</name>
</gene>
<proteinExistence type="predicted"/>
<keyword evidence="3" id="KW-1185">Reference proteome</keyword>
<feature type="transmembrane region" description="Helical" evidence="1">
    <location>
        <begin position="123"/>
        <end position="144"/>
    </location>
</feature>
<organism evidence="2 3">
    <name type="scientific">Candida viswanathii</name>
    <dbReference type="NCBI Taxonomy" id="5486"/>
    <lineage>
        <taxon>Eukaryota</taxon>
        <taxon>Fungi</taxon>
        <taxon>Dikarya</taxon>
        <taxon>Ascomycota</taxon>
        <taxon>Saccharomycotina</taxon>
        <taxon>Pichiomycetes</taxon>
        <taxon>Debaryomycetaceae</taxon>
        <taxon>Candida/Lodderomyces clade</taxon>
        <taxon>Candida</taxon>
    </lineage>
</organism>
<feature type="transmembrane region" description="Helical" evidence="1">
    <location>
        <begin position="100"/>
        <end position="117"/>
    </location>
</feature>
<keyword evidence="1" id="KW-0812">Transmembrane</keyword>
<keyword evidence="1" id="KW-0472">Membrane</keyword>
<accession>A0A367XL32</accession>
<dbReference type="OrthoDB" id="4025266at2759"/>
<dbReference type="Proteomes" id="UP000253472">
    <property type="component" value="Unassembled WGS sequence"/>
</dbReference>
<evidence type="ECO:0000313" key="3">
    <source>
        <dbReference type="Proteomes" id="UP000253472"/>
    </source>
</evidence>
<comment type="caution">
    <text evidence="2">The sequence shown here is derived from an EMBL/GenBank/DDBJ whole genome shotgun (WGS) entry which is preliminary data.</text>
</comment>